<gene>
    <name evidence="6" type="ORF">EVA_00201</name>
</gene>
<reference evidence="6" key="1">
    <citation type="journal article" date="2012" name="PLoS ONE">
        <title>Gene sets for utilization of primary and secondary nutrition supplies in the distal gut of endangered iberian lynx.</title>
        <authorList>
            <person name="Alcaide M."/>
            <person name="Messina E."/>
            <person name="Richter M."/>
            <person name="Bargiela R."/>
            <person name="Peplies J."/>
            <person name="Huws S.A."/>
            <person name="Newbold C.J."/>
            <person name="Golyshin P.N."/>
            <person name="Simon M.A."/>
            <person name="Lopez G."/>
            <person name="Yakimov M.M."/>
            <person name="Ferrer M."/>
        </authorList>
    </citation>
    <scope>NUCLEOTIDE SEQUENCE</scope>
</reference>
<dbReference type="Gene3D" id="3.20.20.70">
    <property type="entry name" value="Aldolase class I"/>
    <property type="match status" value="1"/>
</dbReference>
<evidence type="ECO:0000313" key="6">
    <source>
        <dbReference type="EMBL" id="EJX11084.1"/>
    </source>
</evidence>
<dbReference type="GO" id="GO:0017150">
    <property type="term" value="F:tRNA dihydrouridine synthase activity"/>
    <property type="evidence" value="ECO:0007669"/>
    <property type="project" value="InterPro"/>
</dbReference>
<evidence type="ECO:0000256" key="1">
    <source>
        <dbReference type="ARBA" id="ARBA00022630"/>
    </source>
</evidence>
<keyword evidence="1" id="KW-0285">Flavoprotein</keyword>
<comment type="caution">
    <text evidence="6">The sequence shown here is derived from an EMBL/GenBank/DDBJ whole genome shotgun (WGS) entry which is preliminary data.</text>
</comment>
<keyword evidence="3" id="KW-0819">tRNA processing</keyword>
<keyword evidence="2" id="KW-0288">FMN</keyword>
<dbReference type="GO" id="GO:0003723">
    <property type="term" value="F:RNA binding"/>
    <property type="evidence" value="ECO:0007669"/>
    <property type="project" value="TreeGrafter"/>
</dbReference>
<keyword evidence="4" id="KW-0560">Oxidoreductase</keyword>
<dbReference type="GO" id="GO:0050660">
    <property type="term" value="F:flavin adenine dinucleotide binding"/>
    <property type="evidence" value="ECO:0007669"/>
    <property type="project" value="InterPro"/>
</dbReference>
<proteinExistence type="predicted"/>
<dbReference type="InterPro" id="IPR001269">
    <property type="entry name" value="DUS_fam"/>
</dbReference>
<dbReference type="EMBL" id="AMCI01000005">
    <property type="protein sequence ID" value="EJX11084.1"/>
    <property type="molecule type" value="Genomic_DNA"/>
</dbReference>
<dbReference type="SUPFAM" id="SSF51395">
    <property type="entry name" value="FMN-linked oxidoreductases"/>
    <property type="match status" value="1"/>
</dbReference>
<dbReference type="InterPro" id="IPR013785">
    <property type="entry name" value="Aldolase_TIM"/>
</dbReference>
<dbReference type="PIRSF" id="PIRSF006621">
    <property type="entry name" value="Dus"/>
    <property type="match status" value="1"/>
</dbReference>
<name>J9GSV6_9ZZZZ</name>
<evidence type="ECO:0000256" key="4">
    <source>
        <dbReference type="ARBA" id="ARBA00023002"/>
    </source>
</evidence>
<dbReference type="CDD" id="cd02801">
    <property type="entry name" value="DUS_like_FMN"/>
    <property type="match status" value="1"/>
</dbReference>
<dbReference type="InterPro" id="IPR035587">
    <property type="entry name" value="DUS-like_FMN-bd"/>
</dbReference>
<sequence>MKLLAAPLQGFTEAPWRNLHHELFGGIDTYYTPFVRLERGEFRRRDVRDLEPAQNTVPHLVPQLIAATPAELDAVAGLFVEQGYTEADLNLGCPFPLLTGKHKGAGILPYPDEVGALLAEMKRHPDLRFSVKLRLGLAEEDEWKALLPLLNEAPLQRITLHPRIGKQQYKGEVHLDAFAAFYEQCQHPLVYNGDLRTLEDMERMAARFPRLEGLMLGRGLLAQPSLAIEFQEGRAWTSEERLQRVLQLHDRLLQHYEACLQGDAQLLAKLKPFWEYLLPEADRKAKKAIHKATSLNKYRAAVRLLG</sequence>
<feature type="domain" description="DUS-like FMN-binding" evidence="5">
    <location>
        <begin position="5"/>
        <end position="259"/>
    </location>
</feature>
<dbReference type="AlphaFoldDB" id="J9GSV6"/>
<evidence type="ECO:0000259" key="5">
    <source>
        <dbReference type="Pfam" id="PF01207"/>
    </source>
</evidence>
<dbReference type="PANTHER" id="PTHR45846">
    <property type="entry name" value="TRNA-DIHYDROURIDINE(47) SYNTHASE [NAD(P)(+)]-LIKE"/>
    <property type="match status" value="1"/>
</dbReference>
<organism evidence="6">
    <name type="scientific">gut metagenome</name>
    <dbReference type="NCBI Taxonomy" id="749906"/>
    <lineage>
        <taxon>unclassified sequences</taxon>
        <taxon>metagenomes</taxon>
        <taxon>organismal metagenomes</taxon>
    </lineage>
</organism>
<evidence type="ECO:0000256" key="2">
    <source>
        <dbReference type="ARBA" id="ARBA00022643"/>
    </source>
</evidence>
<evidence type="ECO:0000256" key="3">
    <source>
        <dbReference type="ARBA" id="ARBA00022694"/>
    </source>
</evidence>
<accession>J9GSV6</accession>
<protein>
    <submittedName>
        <fullName evidence="6">Dihydrouridine synthase (Dus)</fullName>
    </submittedName>
</protein>
<dbReference type="Pfam" id="PF01207">
    <property type="entry name" value="Dus"/>
    <property type="match status" value="1"/>
</dbReference>
<dbReference type="PANTHER" id="PTHR45846:SF1">
    <property type="entry name" value="TRNA-DIHYDROURIDINE(47) SYNTHASE [NAD(P)(+)]-LIKE"/>
    <property type="match status" value="1"/>
</dbReference>